<dbReference type="EMBL" id="CM007648">
    <property type="protein sequence ID" value="ONM22450.1"/>
    <property type="molecule type" value="Genomic_DNA"/>
</dbReference>
<dbReference type="PROSITE" id="PS50878">
    <property type="entry name" value="RT_POL"/>
    <property type="match status" value="1"/>
</dbReference>
<sequence length="616" mass="69574">MKLKRLARRLQSWGHKAVGNVNSQLGLAREVLHRLEVAQDSRLLSTEEVWLLQKLKQHCLVLASLERTVARLRSRLHYLRDGDANTKFFHLQARLRKKRNFISHLECEGRTVASHEEIQEVLDDFFYNLLGSNVQRPFSLNLIACHRDAIDLSSLEAPFSEKEVRDTIGALPSDKAPGPDGFTGKFYKCCWHIIKSDMIAALNSLHQGNAHKLGMLNSAYLALLPKGDVALSARDFRPISLIHSFAKLVTKMLANRLGPYLQELVASNQSAFVRGRSIHDNFMLVQQSIKSLHKKRVSSLFLKLDISKAFDSVSWAFLFEVLSHLGFGPVWRNMISNILVSSSTQVLLNGSPGIPIRHRRGLRQGDPLSPMLFVLVMDVLNSLFNLAERRGLLHSLEGANIRSRLSVYADDVVLFVQPFEEDFQCVKTILDCFGSATGLVSNLQKSFVIPIRCNDQAVQLGCNILQCTSSTFPCTYLGLPISDTKLRKSDLMVWVDKVADRLPNWKARLLSLAGRTAMVRFVLSAIPVYLLIAMKIPKWVINSIDKIRRGFIWRGRKEVNGGSCLVSWDIVTRPLYLGGLGISNLLYQSWALQAKWLWLQKTDPNKPWSGLEFPIQ</sequence>
<dbReference type="EMBL" id="CM007648">
    <property type="protein sequence ID" value="ONM22445.1"/>
    <property type="molecule type" value="Genomic_DNA"/>
</dbReference>
<dbReference type="InterPro" id="IPR043502">
    <property type="entry name" value="DNA/RNA_pol_sf"/>
</dbReference>
<evidence type="ECO:0000313" key="2">
    <source>
        <dbReference type="EMBL" id="ONM22447.1"/>
    </source>
</evidence>
<gene>
    <name evidence="2" type="ORF">ZEAMMB73_Zm00001d005972</name>
</gene>
<dbReference type="ExpressionAtlas" id="A0A1D6ERU1">
    <property type="expression patterns" value="baseline and differential"/>
</dbReference>
<dbReference type="PANTHER" id="PTHR31635:SF196">
    <property type="entry name" value="REVERSE TRANSCRIPTASE DOMAIN-CONTAINING PROTEIN-RELATED"/>
    <property type="match status" value="1"/>
</dbReference>
<accession>A0A1D6ERU1</accession>
<dbReference type="SUPFAM" id="SSF56672">
    <property type="entry name" value="DNA/RNA polymerases"/>
    <property type="match status" value="1"/>
</dbReference>
<proteinExistence type="predicted"/>
<reference evidence="2" key="1">
    <citation type="submission" date="2015-12" db="EMBL/GenBank/DDBJ databases">
        <title>Update maize B73 reference genome by single molecule sequencing technologies.</title>
        <authorList>
            <consortium name="Maize Genome Sequencing Project"/>
            <person name="Ware D."/>
        </authorList>
    </citation>
    <scope>NUCLEOTIDE SEQUENCE [LARGE SCALE GENOMIC DNA]</scope>
    <source>
        <tissue evidence="2">Seedling</tissue>
    </source>
</reference>
<organism evidence="2">
    <name type="scientific">Zea mays</name>
    <name type="common">Maize</name>
    <dbReference type="NCBI Taxonomy" id="4577"/>
    <lineage>
        <taxon>Eukaryota</taxon>
        <taxon>Viridiplantae</taxon>
        <taxon>Streptophyta</taxon>
        <taxon>Embryophyta</taxon>
        <taxon>Tracheophyta</taxon>
        <taxon>Spermatophyta</taxon>
        <taxon>Magnoliopsida</taxon>
        <taxon>Liliopsida</taxon>
        <taxon>Poales</taxon>
        <taxon>Poaceae</taxon>
        <taxon>PACMAD clade</taxon>
        <taxon>Panicoideae</taxon>
        <taxon>Andropogonodae</taxon>
        <taxon>Andropogoneae</taxon>
        <taxon>Tripsacinae</taxon>
        <taxon>Zea</taxon>
    </lineage>
</organism>
<dbReference type="InParanoid" id="A0A1D6ERU1"/>
<dbReference type="InterPro" id="IPR000477">
    <property type="entry name" value="RT_dom"/>
</dbReference>
<feature type="domain" description="Reverse transcriptase" evidence="1">
    <location>
        <begin position="205"/>
        <end position="481"/>
    </location>
</feature>
<protein>
    <recommendedName>
        <fullName evidence="1">Reverse transcriptase domain-containing protein</fullName>
    </recommendedName>
</protein>
<evidence type="ECO:0000259" key="1">
    <source>
        <dbReference type="PROSITE" id="PS50878"/>
    </source>
</evidence>
<dbReference type="STRING" id="4577.A0A1D6ERU1"/>
<dbReference type="Pfam" id="PF00078">
    <property type="entry name" value="RVT_1"/>
    <property type="match status" value="1"/>
</dbReference>
<dbReference type="PANTHER" id="PTHR31635">
    <property type="entry name" value="REVERSE TRANSCRIPTASE DOMAIN-CONTAINING PROTEIN-RELATED"/>
    <property type="match status" value="1"/>
</dbReference>
<dbReference type="CDD" id="cd01650">
    <property type="entry name" value="RT_nLTR_like"/>
    <property type="match status" value="1"/>
</dbReference>
<dbReference type="AlphaFoldDB" id="A0A1D6ERU1"/>
<dbReference type="IntAct" id="A0A1D6ERU1">
    <property type="interactions" value="2"/>
</dbReference>
<dbReference type="EMBL" id="CM007648">
    <property type="protein sequence ID" value="ONM22447.1"/>
    <property type="molecule type" value="Genomic_DNA"/>
</dbReference>
<name>A0A1D6ERU1_MAIZE</name>